<evidence type="ECO:0000313" key="2">
    <source>
        <dbReference type="EMBL" id="KAJ3558827.1"/>
    </source>
</evidence>
<comment type="caution">
    <text evidence="2">The sequence shown here is derived from an EMBL/GenBank/DDBJ whole genome shotgun (WGS) entry which is preliminary data.</text>
</comment>
<feature type="compositionally biased region" description="Basic and acidic residues" evidence="1">
    <location>
        <begin position="177"/>
        <end position="186"/>
    </location>
</feature>
<feature type="region of interest" description="Disordered" evidence="1">
    <location>
        <begin position="1"/>
        <end position="125"/>
    </location>
</feature>
<organism evidence="2 3">
    <name type="scientific">Leucocoprinus birnbaumii</name>
    <dbReference type="NCBI Taxonomy" id="56174"/>
    <lineage>
        <taxon>Eukaryota</taxon>
        <taxon>Fungi</taxon>
        <taxon>Dikarya</taxon>
        <taxon>Basidiomycota</taxon>
        <taxon>Agaricomycotina</taxon>
        <taxon>Agaricomycetes</taxon>
        <taxon>Agaricomycetidae</taxon>
        <taxon>Agaricales</taxon>
        <taxon>Agaricineae</taxon>
        <taxon>Agaricaceae</taxon>
        <taxon>Leucocoprinus</taxon>
    </lineage>
</organism>
<feature type="compositionally biased region" description="Polar residues" evidence="1">
    <location>
        <begin position="84"/>
        <end position="99"/>
    </location>
</feature>
<dbReference type="AlphaFoldDB" id="A0AAD5VGL5"/>
<feature type="compositionally biased region" description="Low complexity" evidence="1">
    <location>
        <begin position="364"/>
        <end position="386"/>
    </location>
</feature>
<feature type="compositionally biased region" description="Low complexity" evidence="1">
    <location>
        <begin position="346"/>
        <end position="357"/>
    </location>
</feature>
<feature type="compositionally biased region" description="Basic residues" evidence="1">
    <location>
        <begin position="232"/>
        <end position="252"/>
    </location>
</feature>
<feature type="compositionally biased region" description="Basic and acidic residues" evidence="1">
    <location>
        <begin position="222"/>
        <end position="231"/>
    </location>
</feature>
<name>A0AAD5VGL5_9AGAR</name>
<accession>A0AAD5VGL5</accession>
<feature type="region of interest" description="Disordered" evidence="1">
    <location>
        <begin position="222"/>
        <end position="411"/>
    </location>
</feature>
<dbReference type="EMBL" id="JANIEX010001366">
    <property type="protein sequence ID" value="KAJ3558827.1"/>
    <property type="molecule type" value="Genomic_DNA"/>
</dbReference>
<feature type="compositionally biased region" description="Polar residues" evidence="1">
    <location>
        <begin position="1"/>
        <end position="14"/>
    </location>
</feature>
<feature type="compositionally biased region" description="Basic and acidic residues" evidence="1">
    <location>
        <begin position="264"/>
        <end position="273"/>
    </location>
</feature>
<sequence length="411" mass="45455">MSHYNLCNRTTSSDVIPGEFIHSEDSINPATLTTGPGENKPNQPEATGLIEEATEMGKPMVESETDTGTLDANNEHRDDDDSVIQGQNDFSQSQVNIDNTFGDISGSPLTQIKSDSESEYDFDDIYGYPNTTREYLPINDVDDLNELTQEQLSAIELAVAGMSPEQAKAYRKRHKMDLLQNKDKGEGTSSGKGKAVDGRNWGAAGIPLEELDPDVQNRELAKIERDRFRKDKNVHKRKDKEKKKHDNTRHRSVSVPLSESMQKSIRDTIRSNDKYSSLKKAKPVKEKRGEKSLRPTNQIDPRSYLGRAFEGIKPRNKKSNIRFTSEDSSNSSESESSDTESRKGRASNPSDDSSSTKSSDKSESSSSSSNSDSSTTSSSSSSSSDSSPDDNAIDDISIITDTVEDEKRNPY</sequence>
<evidence type="ECO:0000256" key="1">
    <source>
        <dbReference type="SAM" id="MobiDB-lite"/>
    </source>
</evidence>
<keyword evidence="3" id="KW-1185">Reference proteome</keyword>
<feature type="compositionally biased region" description="Polar residues" evidence="1">
    <location>
        <begin position="26"/>
        <end position="45"/>
    </location>
</feature>
<reference evidence="2" key="1">
    <citation type="submission" date="2022-07" db="EMBL/GenBank/DDBJ databases">
        <title>Genome Sequence of Leucocoprinus birnbaumii.</title>
        <authorList>
            <person name="Buettner E."/>
        </authorList>
    </citation>
    <scope>NUCLEOTIDE SEQUENCE</scope>
    <source>
        <strain evidence="2">VT141</strain>
    </source>
</reference>
<feature type="region of interest" description="Disordered" evidence="1">
    <location>
        <begin position="177"/>
        <end position="200"/>
    </location>
</feature>
<proteinExistence type="predicted"/>
<evidence type="ECO:0000313" key="3">
    <source>
        <dbReference type="Proteomes" id="UP001213000"/>
    </source>
</evidence>
<gene>
    <name evidence="2" type="ORF">NP233_g11421</name>
</gene>
<protein>
    <submittedName>
        <fullName evidence="2">Uncharacterized protein</fullName>
    </submittedName>
</protein>
<dbReference type="Proteomes" id="UP001213000">
    <property type="component" value="Unassembled WGS sequence"/>
</dbReference>
<feature type="compositionally biased region" description="Basic and acidic residues" evidence="1">
    <location>
        <begin position="283"/>
        <end position="293"/>
    </location>
</feature>